<protein>
    <submittedName>
        <fullName evidence="1">Uncharacterized protein</fullName>
    </submittedName>
</protein>
<reference evidence="1" key="1">
    <citation type="submission" date="2020-06" db="EMBL/GenBank/DDBJ databases">
        <title>Unique genomic features of the anaerobic methanotrophic archaea.</title>
        <authorList>
            <person name="Chadwick G.L."/>
            <person name="Skennerton C.T."/>
            <person name="Laso-Perez R."/>
            <person name="Leu A.O."/>
            <person name="Speth D.R."/>
            <person name="Yu H."/>
            <person name="Morgan-Lang C."/>
            <person name="Hatzenpichler R."/>
            <person name="Goudeau D."/>
            <person name="Malmstrom R."/>
            <person name="Brazelton W.J."/>
            <person name="Woyke T."/>
            <person name="Hallam S.J."/>
            <person name="Tyson G.W."/>
            <person name="Wegener G."/>
            <person name="Boetius A."/>
            <person name="Orphan V."/>
        </authorList>
    </citation>
    <scope>NUCLEOTIDE SEQUENCE</scope>
</reference>
<organism evidence="1">
    <name type="scientific">Candidatus Methanogaster sp. ANME-2c ERB4</name>
    <dbReference type="NCBI Taxonomy" id="2759911"/>
    <lineage>
        <taxon>Archaea</taxon>
        <taxon>Methanobacteriati</taxon>
        <taxon>Methanobacteriota</taxon>
        <taxon>Stenosarchaea group</taxon>
        <taxon>Methanomicrobia</taxon>
        <taxon>Methanosarcinales</taxon>
        <taxon>ANME-2 cluster</taxon>
        <taxon>Candidatus Methanogasteraceae</taxon>
        <taxon>Candidatus Methanogaster</taxon>
    </lineage>
</organism>
<proteinExistence type="predicted"/>
<dbReference type="EMBL" id="MT631378">
    <property type="protein sequence ID" value="QNO49388.1"/>
    <property type="molecule type" value="Genomic_DNA"/>
</dbReference>
<gene>
    <name evidence="1" type="ORF">ICHGDBFH_00043</name>
</gene>
<evidence type="ECO:0000313" key="1">
    <source>
        <dbReference type="EMBL" id="QNO49388.1"/>
    </source>
</evidence>
<dbReference type="AlphaFoldDB" id="A0A7G9YN04"/>
<sequence length="227" mass="25954">MKSPDGGFRYLSSYVESNEVNLEPVLVIKDHSIDGFLIIANNGWGEVKNATINLSIRPHNLYEDLDPRKEDLDHVINIGTFLKAKYINITPYVSPDIIGRNEISHRAVSVIGKIVYQTENEERRSLWFKTRVILDHPVGAPAPPEYKYDLFLEAGKSDYKKYIPISQYLRPGEVDHFLIRIASDKSSKSNLSLSFIDESGNVIHKEKLYLDIVVPRENLNQLVTKEK</sequence>
<accession>A0A7G9YN04</accession>
<name>A0A7G9YN04_9EURY</name>